<evidence type="ECO:0000313" key="7">
    <source>
        <dbReference type="Proteomes" id="UP000012073"/>
    </source>
</evidence>
<organism evidence="6 7">
    <name type="scientific">Chondrus crispus</name>
    <name type="common">Carrageen Irish moss</name>
    <name type="synonym">Polymorpha crispa</name>
    <dbReference type="NCBI Taxonomy" id="2769"/>
    <lineage>
        <taxon>Eukaryota</taxon>
        <taxon>Rhodophyta</taxon>
        <taxon>Florideophyceae</taxon>
        <taxon>Rhodymeniophycidae</taxon>
        <taxon>Gigartinales</taxon>
        <taxon>Gigartinaceae</taxon>
        <taxon>Chondrus</taxon>
    </lineage>
</organism>
<evidence type="ECO:0000313" key="6">
    <source>
        <dbReference type="EMBL" id="CDF34797.1"/>
    </source>
</evidence>
<dbReference type="PIRSF" id="PIRSF010376">
    <property type="entry name" value="IspE"/>
    <property type="match status" value="1"/>
</dbReference>
<protein>
    <recommendedName>
        <fullName evidence="5">GHMP kinase N-terminal domain-containing protein</fullName>
    </recommendedName>
</protein>
<dbReference type="SUPFAM" id="SSF55060">
    <property type="entry name" value="GHMP Kinase, C-terminal domain"/>
    <property type="match status" value="1"/>
</dbReference>
<dbReference type="KEGG" id="ccp:CHC_T00003708001"/>
<dbReference type="Gene3D" id="3.30.230.10">
    <property type="match status" value="1"/>
</dbReference>
<dbReference type="SUPFAM" id="SSF54211">
    <property type="entry name" value="Ribosomal protein S5 domain 2-like"/>
    <property type="match status" value="1"/>
</dbReference>
<dbReference type="GO" id="GO:0016114">
    <property type="term" value="P:terpenoid biosynthetic process"/>
    <property type="evidence" value="ECO:0007669"/>
    <property type="project" value="InterPro"/>
</dbReference>
<keyword evidence="7" id="KW-1185">Reference proteome</keyword>
<proteinExistence type="inferred from homology"/>
<name>R7Q8C9_CHOCR</name>
<keyword evidence="2" id="KW-0547">Nucleotide-binding</keyword>
<dbReference type="RefSeq" id="XP_005714616.1">
    <property type="nucleotide sequence ID" value="XM_005714559.1"/>
</dbReference>
<evidence type="ECO:0000256" key="4">
    <source>
        <dbReference type="ARBA" id="ARBA00022840"/>
    </source>
</evidence>
<dbReference type="InterPro" id="IPR004424">
    <property type="entry name" value="IspE"/>
</dbReference>
<evidence type="ECO:0000259" key="5">
    <source>
        <dbReference type="Pfam" id="PF00288"/>
    </source>
</evidence>
<dbReference type="Pfam" id="PF00288">
    <property type="entry name" value="GHMP_kinases_N"/>
    <property type="match status" value="1"/>
</dbReference>
<dbReference type="OrthoDB" id="3191556at2759"/>
<dbReference type="Proteomes" id="UP000012073">
    <property type="component" value="Unassembled WGS sequence"/>
</dbReference>
<dbReference type="HAMAP" id="MF_00061">
    <property type="entry name" value="IspE"/>
    <property type="match status" value="1"/>
</dbReference>
<dbReference type="InterPro" id="IPR014721">
    <property type="entry name" value="Ribsml_uS5_D2-typ_fold_subgr"/>
</dbReference>
<gene>
    <name evidence="6" type="ORF">CHC_T00003708001</name>
</gene>
<reference evidence="7" key="1">
    <citation type="journal article" date="2013" name="Proc. Natl. Acad. Sci. U.S.A.">
        <title>Genome structure and metabolic features in the red seaweed Chondrus crispus shed light on evolution of the Archaeplastida.</title>
        <authorList>
            <person name="Collen J."/>
            <person name="Porcel B."/>
            <person name="Carre W."/>
            <person name="Ball S.G."/>
            <person name="Chaparro C."/>
            <person name="Tonon T."/>
            <person name="Barbeyron T."/>
            <person name="Michel G."/>
            <person name="Noel B."/>
            <person name="Valentin K."/>
            <person name="Elias M."/>
            <person name="Artiguenave F."/>
            <person name="Arun A."/>
            <person name="Aury J.M."/>
            <person name="Barbosa-Neto J.F."/>
            <person name="Bothwell J.H."/>
            <person name="Bouget F.Y."/>
            <person name="Brillet L."/>
            <person name="Cabello-Hurtado F."/>
            <person name="Capella-Gutierrez S."/>
            <person name="Charrier B."/>
            <person name="Cladiere L."/>
            <person name="Cock J.M."/>
            <person name="Coelho S.M."/>
            <person name="Colleoni C."/>
            <person name="Czjzek M."/>
            <person name="Da Silva C."/>
            <person name="Delage L."/>
            <person name="Denoeud F."/>
            <person name="Deschamps P."/>
            <person name="Dittami S.M."/>
            <person name="Gabaldon T."/>
            <person name="Gachon C.M."/>
            <person name="Groisillier A."/>
            <person name="Herve C."/>
            <person name="Jabbari K."/>
            <person name="Katinka M."/>
            <person name="Kloareg B."/>
            <person name="Kowalczyk N."/>
            <person name="Labadie K."/>
            <person name="Leblanc C."/>
            <person name="Lopez P.J."/>
            <person name="McLachlan D.H."/>
            <person name="Meslet-Cladiere L."/>
            <person name="Moustafa A."/>
            <person name="Nehr Z."/>
            <person name="Nyvall Collen P."/>
            <person name="Panaud O."/>
            <person name="Partensky F."/>
            <person name="Poulain J."/>
            <person name="Rensing S.A."/>
            <person name="Rousvoal S."/>
            <person name="Samson G."/>
            <person name="Symeonidi A."/>
            <person name="Weissenbach J."/>
            <person name="Zambounis A."/>
            <person name="Wincker P."/>
            <person name="Boyen C."/>
        </authorList>
    </citation>
    <scope>NUCLEOTIDE SEQUENCE [LARGE SCALE GENOMIC DNA]</scope>
    <source>
        <strain evidence="7">cv. Stackhouse</strain>
    </source>
</reference>
<dbReference type="PhylomeDB" id="R7Q8C9"/>
<keyword evidence="1" id="KW-0808">Transferase</keyword>
<keyword evidence="4" id="KW-0067">ATP-binding</keyword>
<dbReference type="Gramene" id="CDF34797">
    <property type="protein sequence ID" value="CDF34797"/>
    <property type="gene ID" value="CHC_T00003708001"/>
</dbReference>
<feature type="domain" description="GHMP kinase N-terminal" evidence="5">
    <location>
        <begin position="89"/>
        <end position="167"/>
    </location>
</feature>
<dbReference type="EMBL" id="HG001706">
    <property type="protein sequence ID" value="CDF34797.1"/>
    <property type="molecule type" value="Genomic_DNA"/>
</dbReference>
<keyword evidence="3" id="KW-0418">Kinase</keyword>
<evidence type="ECO:0000256" key="3">
    <source>
        <dbReference type="ARBA" id="ARBA00022777"/>
    </source>
</evidence>
<dbReference type="InterPro" id="IPR006204">
    <property type="entry name" value="GHMP_kinase_N_dom"/>
</dbReference>
<dbReference type="PANTHER" id="PTHR43527:SF2">
    <property type="entry name" value="4-DIPHOSPHOCYTIDYL-2-C-METHYL-D-ERYTHRITOL KINASE, CHLOROPLASTIC"/>
    <property type="match status" value="1"/>
</dbReference>
<dbReference type="NCBIfam" id="TIGR00154">
    <property type="entry name" value="ispE"/>
    <property type="match status" value="1"/>
</dbReference>
<dbReference type="AlphaFoldDB" id="R7Q8C9"/>
<dbReference type="GO" id="GO:0005524">
    <property type="term" value="F:ATP binding"/>
    <property type="evidence" value="ECO:0007669"/>
    <property type="project" value="UniProtKB-KW"/>
</dbReference>
<dbReference type="GeneID" id="17322322"/>
<sequence>MTASKPLPDSASAITPQKWDLTLSSPCKINLFLRIMGERPDGFHELASLFQSISLRDTIHFSKKSPHGSAPDQDTLECDKQGVPTNDSNLVLKALAKFRERTGVEQYFHVRLEKRVPFQAGLGGGSANAATALWAANVLADKPCTNKQLAEFGAEFGSDVSFFLSSGTAYCTGRGEVLEDVQPLPQESLFIIKPNEGLSTAEVFKTLKMEDCSDRDPRQLLDKMRAGVISAEYVNDLEVPSFKLLPRLAELKEKLKDAGFKNPLIQKQKQLRPENFGRTKVDLI</sequence>
<evidence type="ECO:0000256" key="1">
    <source>
        <dbReference type="ARBA" id="ARBA00022679"/>
    </source>
</evidence>
<dbReference type="Gene3D" id="3.30.70.890">
    <property type="entry name" value="GHMP kinase, C-terminal domain"/>
    <property type="match status" value="1"/>
</dbReference>
<dbReference type="OMA" id="RWPSPAK"/>
<evidence type="ECO:0000256" key="2">
    <source>
        <dbReference type="ARBA" id="ARBA00022741"/>
    </source>
</evidence>
<dbReference type="PANTHER" id="PTHR43527">
    <property type="entry name" value="4-DIPHOSPHOCYTIDYL-2-C-METHYL-D-ERYTHRITOL KINASE, CHLOROPLASTIC"/>
    <property type="match status" value="1"/>
</dbReference>
<accession>R7Q8C9</accession>
<dbReference type="GO" id="GO:0050515">
    <property type="term" value="F:4-(cytidine 5'-diphospho)-2-C-methyl-D-erythritol kinase activity"/>
    <property type="evidence" value="ECO:0007669"/>
    <property type="project" value="InterPro"/>
</dbReference>
<dbReference type="InterPro" id="IPR036554">
    <property type="entry name" value="GHMP_kinase_C_sf"/>
</dbReference>
<dbReference type="InterPro" id="IPR020568">
    <property type="entry name" value="Ribosomal_Su5_D2-typ_SF"/>
</dbReference>
<dbReference type="STRING" id="2769.R7Q8C9"/>